<evidence type="ECO:0000256" key="1">
    <source>
        <dbReference type="SAM" id="Phobius"/>
    </source>
</evidence>
<feature type="transmembrane region" description="Helical" evidence="1">
    <location>
        <begin position="73"/>
        <end position="93"/>
    </location>
</feature>
<sequence length="111" mass="12823">MIELIKKNVLLVTIIGNVVGGMIMFYVLPLLPDISTISKYFWQAYMIVFGFIIPILHIRLLMTNKDIIVDKPFVLNIVISVSFILFWVLFSMIDKLTDVVFLLFNNVNQVL</sequence>
<dbReference type="EMBL" id="JAGJCB010000014">
    <property type="protein sequence ID" value="MBP0904871.1"/>
    <property type="molecule type" value="Genomic_DNA"/>
</dbReference>
<proteinExistence type="predicted"/>
<dbReference type="Proteomes" id="UP000670776">
    <property type="component" value="Unassembled WGS sequence"/>
</dbReference>
<keyword evidence="1" id="KW-0472">Membrane</keyword>
<protein>
    <submittedName>
        <fullName evidence="2">Uncharacterized protein</fullName>
    </submittedName>
</protein>
<keyword evidence="1" id="KW-0812">Transmembrane</keyword>
<dbReference type="RefSeq" id="WP_209655763.1">
    <property type="nucleotide sequence ID" value="NZ_JAGJCB010000014.1"/>
</dbReference>
<comment type="caution">
    <text evidence="2">The sequence shown here is derived from an EMBL/GenBank/DDBJ whole genome shotgun (WGS) entry which is preliminary data.</text>
</comment>
<evidence type="ECO:0000313" key="3">
    <source>
        <dbReference type="Proteomes" id="UP000670776"/>
    </source>
</evidence>
<feature type="transmembrane region" description="Helical" evidence="1">
    <location>
        <begin position="40"/>
        <end position="61"/>
    </location>
</feature>
<name>A0ABS4BXX7_9FLAO</name>
<accession>A0ABS4BXX7</accession>
<reference evidence="2 3" key="1">
    <citation type="submission" date="2021-04" db="EMBL/GenBank/DDBJ databases">
        <title>Mariniflexile gromovii gen. nov., sp. nov., a gliding bacterium isolated from the sea urchin Strongylocentrotus intermedius.</title>
        <authorList>
            <person name="Ko S."/>
            <person name="Le V."/>
            <person name="Ahn C.-Y."/>
            <person name="Oh H.-M."/>
        </authorList>
    </citation>
    <scope>NUCLEOTIDE SEQUENCE [LARGE SCALE GENOMIC DNA]</scope>
    <source>
        <strain evidence="2 3">KCTC 12570</strain>
    </source>
</reference>
<organism evidence="2 3">
    <name type="scientific">Mariniflexile gromovii</name>
    <dbReference type="NCBI Taxonomy" id="362523"/>
    <lineage>
        <taxon>Bacteria</taxon>
        <taxon>Pseudomonadati</taxon>
        <taxon>Bacteroidota</taxon>
        <taxon>Flavobacteriia</taxon>
        <taxon>Flavobacteriales</taxon>
        <taxon>Flavobacteriaceae</taxon>
        <taxon>Mariniflexile</taxon>
    </lineage>
</organism>
<keyword evidence="3" id="KW-1185">Reference proteome</keyword>
<gene>
    <name evidence="2" type="ORF">J8H85_13600</name>
</gene>
<evidence type="ECO:0000313" key="2">
    <source>
        <dbReference type="EMBL" id="MBP0904871.1"/>
    </source>
</evidence>
<keyword evidence="1" id="KW-1133">Transmembrane helix</keyword>
<feature type="transmembrane region" description="Helical" evidence="1">
    <location>
        <begin position="9"/>
        <end position="28"/>
    </location>
</feature>